<reference evidence="2 3" key="1">
    <citation type="journal article" date="2015" name="Genome Announc.">
        <title>Draft Genome Sequences of Marine Isolates of Thalassomonas viridans and Thalassomonas actiniarum.</title>
        <authorList>
            <person name="Olonade I."/>
            <person name="van Zyl L.J."/>
            <person name="Trindade M."/>
        </authorList>
    </citation>
    <scope>NUCLEOTIDE SEQUENCE [LARGE SCALE GENOMIC DNA]</scope>
    <source>
        <strain evidence="2 3">A5K-106</strain>
    </source>
</reference>
<dbReference type="KEGG" id="tact:SG35_028410"/>
<dbReference type="Proteomes" id="UP000032568">
    <property type="component" value="Chromosome"/>
</dbReference>
<evidence type="ECO:0000256" key="1">
    <source>
        <dbReference type="SAM" id="SignalP"/>
    </source>
</evidence>
<proteinExistence type="predicted"/>
<organism evidence="2 3">
    <name type="scientific">Thalassomonas actiniarum</name>
    <dbReference type="NCBI Taxonomy" id="485447"/>
    <lineage>
        <taxon>Bacteria</taxon>
        <taxon>Pseudomonadati</taxon>
        <taxon>Pseudomonadota</taxon>
        <taxon>Gammaproteobacteria</taxon>
        <taxon>Alteromonadales</taxon>
        <taxon>Colwelliaceae</taxon>
        <taxon>Thalassomonas</taxon>
    </lineage>
</organism>
<accession>A0AAE9YRS1</accession>
<feature type="signal peptide" evidence="1">
    <location>
        <begin position="1"/>
        <end position="25"/>
    </location>
</feature>
<feature type="chain" id="PRO_5042055793" evidence="1">
    <location>
        <begin position="26"/>
        <end position="58"/>
    </location>
</feature>
<evidence type="ECO:0000313" key="3">
    <source>
        <dbReference type="Proteomes" id="UP000032568"/>
    </source>
</evidence>
<gene>
    <name evidence="2" type="ORF">SG35_028410</name>
</gene>
<reference evidence="2 3" key="2">
    <citation type="journal article" date="2022" name="Mar. Drugs">
        <title>Bioassay-Guided Fractionation Leads to the Detection of Cholic Acid Generated by the Rare Thalassomonas sp.</title>
        <authorList>
            <person name="Pheiffer F."/>
            <person name="Schneider Y.K."/>
            <person name="Hansen E.H."/>
            <person name="Andersen J.H."/>
            <person name="Isaksson J."/>
            <person name="Busche T."/>
            <person name="R C."/>
            <person name="Kalinowski J."/>
            <person name="Zyl L.V."/>
            <person name="Trindade M."/>
        </authorList>
    </citation>
    <scope>NUCLEOTIDE SEQUENCE [LARGE SCALE GENOMIC DNA]</scope>
    <source>
        <strain evidence="2 3">A5K-106</strain>
    </source>
</reference>
<evidence type="ECO:0000313" key="2">
    <source>
        <dbReference type="EMBL" id="WDD99093.1"/>
    </source>
</evidence>
<keyword evidence="1" id="KW-0732">Signal</keyword>
<protein>
    <submittedName>
        <fullName evidence="2">Uncharacterized protein</fullName>
    </submittedName>
</protein>
<dbReference type="AlphaFoldDB" id="A0AAE9YRS1"/>
<name>A0AAE9YRS1_9GAMM</name>
<keyword evidence="3" id="KW-1185">Reference proteome</keyword>
<dbReference type="RefSeq" id="WP_160298303.1">
    <property type="nucleotide sequence ID" value="NZ_CP059735.1"/>
</dbReference>
<sequence>MKNNKVKVALLALGLGLGINSATIAAWYPTPEQCAELEVQCEEDFNACRDYFHYCLNR</sequence>
<dbReference type="EMBL" id="CP059735">
    <property type="protein sequence ID" value="WDD99093.1"/>
    <property type="molecule type" value="Genomic_DNA"/>
</dbReference>